<reference evidence="1 2" key="1">
    <citation type="submission" date="2017-03" db="EMBL/GenBank/DDBJ databases">
        <title>Genomic and clinical evidence uncovers the enterohepatic species Helicobacter valdiviensis as a potential human intestinal pathogen.</title>
        <authorList>
            <person name="Fresia P."/>
            <person name="Jara R."/>
            <person name="Sierra R."/>
            <person name="Ferres I."/>
            <person name="Greif G."/>
            <person name="Iraola G."/>
            <person name="Collado L."/>
        </authorList>
    </citation>
    <scope>NUCLEOTIDE SEQUENCE [LARGE SCALE GENOMIC DNA]</scope>
    <source>
        <strain evidence="1 2">WBE14</strain>
    </source>
</reference>
<dbReference type="AlphaFoldDB" id="A0A2W6MXL3"/>
<dbReference type="EMBL" id="NBIU01000017">
    <property type="protein sequence ID" value="PZT47938.1"/>
    <property type="molecule type" value="Genomic_DNA"/>
</dbReference>
<comment type="caution">
    <text evidence="1">The sequence shown here is derived from an EMBL/GenBank/DDBJ whole genome shotgun (WGS) entry which is preliminary data.</text>
</comment>
<keyword evidence="2" id="KW-1185">Reference proteome</keyword>
<gene>
    <name evidence="1" type="ORF">B6S12_06375</name>
</gene>
<accession>A0A2W6MXL3</accession>
<proteinExistence type="predicted"/>
<dbReference type="RefSeq" id="WP_111229978.1">
    <property type="nucleotide sequence ID" value="NZ_NBIU01000017.1"/>
</dbReference>
<name>A0A2W6MXL3_9HELI</name>
<evidence type="ECO:0000313" key="1">
    <source>
        <dbReference type="EMBL" id="PZT47938.1"/>
    </source>
</evidence>
<dbReference type="OrthoDB" id="5323194at2"/>
<sequence length="168" mass="18631">MNINNQNAGMFGLLSQAYDNQYNNKDNNISGYPKQNSGNSSFNIEETSSINETSSLFSTQGTFFNPSLIQDTFESSNELAKIQSFASSFEAEIKNPNNTQKLGEAMYENGILNKQEKIGFDLLQKLNPSLDSNITNELIQNSNLNSENAKLLSNVDKKIGAVRYFGGF</sequence>
<protein>
    <submittedName>
        <fullName evidence="1">Uncharacterized protein</fullName>
    </submittedName>
</protein>
<organism evidence="1 2">
    <name type="scientific">Helicobacter valdiviensis</name>
    <dbReference type="NCBI Taxonomy" id="1458358"/>
    <lineage>
        <taxon>Bacteria</taxon>
        <taxon>Pseudomonadati</taxon>
        <taxon>Campylobacterota</taxon>
        <taxon>Epsilonproteobacteria</taxon>
        <taxon>Campylobacterales</taxon>
        <taxon>Helicobacteraceae</taxon>
        <taxon>Helicobacter</taxon>
    </lineage>
</organism>
<evidence type="ECO:0000313" key="2">
    <source>
        <dbReference type="Proteomes" id="UP000249746"/>
    </source>
</evidence>
<dbReference type="Proteomes" id="UP000249746">
    <property type="component" value="Unassembled WGS sequence"/>
</dbReference>